<evidence type="ECO:0000256" key="2">
    <source>
        <dbReference type="ARBA" id="ARBA00022723"/>
    </source>
</evidence>
<dbReference type="InterPro" id="IPR036258">
    <property type="entry name" value="Apyrase_sf"/>
</dbReference>
<dbReference type="GO" id="GO:0004382">
    <property type="term" value="F:GDP phosphatase activity"/>
    <property type="evidence" value="ECO:0007669"/>
    <property type="project" value="TreeGrafter"/>
</dbReference>
<dbReference type="PANTHER" id="PTHR13023:SF3">
    <property type="entry name" value="SOLUBLE CALCIUM-ACTIVATED NUCLEOTIDASE 1"/>
    <property type="match status" value="1"/>
</dbReference>
<keyword evidence="7" id="KW-1133">Transmembrane helix</keyword>
<name>A0A5K1VL41_ENTHI</name>
<keyword evidence="2 6" id="KW-0479">Metal-binding</keyword>
<gene>
    <name evidence="8" type="ORF">CL6EHI_054660</name>
</gene>
<comment type="caution">
    <text evidence="8">The sequence shown here is derived from an EMBL/GenBank/DDBJ whole genome shotgun (WGS) entry which is preliminary data.</text>
</comment>
<feature type="binding site" evidence="6">
    <location>
        <position position="353"/>
    </location>
    <ligand>
        <name>Ca(2+)</name>
        <dbReference type="ChEBI" id="CHEBI:29108"/>
    </ligand>
</feature>
<dbReference type="GO" id="GO:0030166">
    <property type="term" value="P:proteoglycan biosynthetic process"/>
    <property type="evidence" value="ECO:0007669"/>
    <property type="project" value="TreeGrafter"/>
</dbReference>
<evidence type="ECO:0000256" key="5">
    <source>
        <dbReference type="ARBA" id="ARBA00025738"/>
    </source>
</evidence>
<dbReference type="GO" id="GO:0045134">
    <property type="term" value="F:UDP phosphatase activity"/>
    <property type="evidence" value="ECO:0007669"/>
    <property type="project" value="TreeGrafter"/>
</dbReference>
<protein>
    <submittedName>
        <fullName evidence="8">Apyrase putative</fullName>
    </submittedName>
</protein>
<feature type="binding site" evidence="6">
    <location>
        <position position="169"/>
    </location>
    <ligand>
        <name>Ca(2+)</name>
        <dbReference type="ChEBI" id="CHEBI:29108"/>
    </ligand>
</feature>
<comment type="cofactor">
    <cofactor evidence="1 6">
        <name>Ca(2+)</name>
        <dbReference type="ChEBI" id="CHEBI:29108"/>
    </cofactor>
</comment>
<organism evidence="8 9">
    <name type="scientific">Entamoeba histolytica</name>
    <dbReference type="NCBI Taxonomy" id="5759"/>
    <lineage>
        <taxon>Eukaryota</taxon>
        <taxon>Amoebozoa</taxon>
        <taxon>Evosea</taxon>
        <taxon>Archamoebae</taxon>
        <taxon>Mastigamoebida</taxon>
        <taxon>Entamoebidae</taxon>
        <taxon>Entamoeba</taxon>
    </lineage>
</organism>
<keyword evidence="4 6" id="KW-0106">Calcium</keyword>
<evidence type="ECO:0000256" key="3">
    <source>
        <dbReference type="ARBA" id="ARBA00022801"/>
    </source>
</evidence>
<keyword evidence="7" id="KW-0472">Membrane</keyword>
<dbReference type="Proteomes" id="UP000078387">
    <property type="component" value="Unassembled WGS sequence"/>
</dbReference>
<sequence>MGIFLTTEMKVNIVTMVVVLSIIVITTIGFVGIITGFSIQNTFKYPIVLDNYQSYEKKMTSINLGMISDDDELTRYGNDYYCQIYLGKIFITEKGWEYVETSHSKLISKFNKGTRGNELSELVWYNKKLYGFDDKTGIGYEINIDRQELYPRIILNEGNGTSEDGMKVEWGTVYNDEMIVGSQGNIHVQGINDYANSYIYHINTKLEKRVESWIDKYERIHKLLNISYPGYITNEGILYSNMYHEWYIFPRKVSKIEWIDELDEIASSQYIIICDENINVCRKYKDPQYVNERCFSSIKILPFNERTVIYTKSVEHNDKIESYIGAISLDGVNENEDVKIIMKDTLISKYKIEGIEILPNYW</sequence>
<evidence type="ECO:0000256" key="4">
    <source>
        <dbReference type="ARBA" id="ARBA00022837"/>
    </source>
</evidence>
<dbReference type="SUPFAM" id="SSF101887">
    <property type="entry name" value="Apyrase"/>
    <property type="match status" value="1"/>
</dbReference>
<dbReference type="GO" id="GO:0005509">
    <property type="term" value="F:calcium ion binding"/>
    <property type="evidence" value="ECO:0007669"/>
    <property type="project" value="InterPro"/>
</dbReference>
<dbReference type="Pfam" id="PF06079">
    <property type="entry name" value="Apyrase"/>
    <property type="match status" value="1"/>
</dbReference>
<dbReference type="FunFam" id="2.120.10.100:FF:000002">
    <property type="entry name" value="Apyrase, putative"/>
    <property type="match status" value="1"/>
</dbReference>
<dbReference type="Gene3D" id="2.120.10.100">
    <property type="entry name" value="Apyrase"/>
    <property type="match status" value="1"/>
</dbReference>
<evidence type="ECO:0000313" key="9">
    <source>
        <dbReference type="Proteomes" id="UP000078387"/>
    </source>
</evidence>
<dbReference type="VEuPathDB" id="AmoebaDB:EHI8A_233330"/>
<feature type="binding site" evidence="6">
    <location>
        <position position="121"/>
    </location>
    <ligand>
        <name>Ca(2+)</name>
        <dbReference type="ChEBI" id="CHEBI:29108"/>
    </ligand>
</feature>
<feature type="binding site" evidence="6">
    <location>
        <position position="235"/>
    </location>
    <ligand>
        <name>Ca(2+)</name>
        <dbReference type="ChEBI" id="CHEBI:29108"/>
    </ligand>
</feature>
<comment type="similarity">
    <text evidence="5">Belongs to the apyrase family.</text>
</comment>
<evidence type="ECO:0000256" key="1">
    <source>
        <dbReference type="ARBA" id="ARBA00001913"/>
    </source>
</evidence>
<dbReference type="OMA" id="ATNLMLC"/>
<dbReference type="VEuPathDB" id="AmoebaDB:EHI_054660"/>
<evidence type="ECO:0000313" key="8">
    <source>
        <dbReference type="EMBL" id="GAT95490.1"/>
    </source>
</evidence>
<evidence type="ECO:0000256" key="6">
    <source>
        <dbReference type="PIRSR" id="PIRSR609283-1"/>
    </source>
</evidence>
<reference evidence="8 9" key="1">
    <citation type="submission" date="2016-05" db="EMBL/GenBank/DDBJ databases">
        <title>First whole genome sequencing of Entamoeba histolytica HM1:IMSS-clone-6.</title>
        <authorList>
            <person name="Mukherjee Avik.K."/>
            <person name="Izumyama S."/>
            <person name="Nakada-Tsukui K."/>
            <person name="Nozaki T."/>
        </authorList>
    </citation>
    <scope>NUCLEOTIDE SEQUENCE [LARGE SCALE GENOMIC DNA]</scope>
    <source>
        <strain evidence="8 9">HM1:IMSS clone 6</strain>
    </source>
</reference>
<keyword evidence="3" id="KW-0378">Hydrolase</keyword>
<proteinExistence type="inferred from homology"/>
<evidence type="ECO:0000256" key="7">
    <source>
        <dbReference type="SAM" id="Phobius"/>
    </source>
</evidence>
<dbReference type="EMBL" id="BDEQ01000001">
    <property type="protein sequence ID" value="GAT95490.1"/>
    <property type="molecule type" value="Genomic_DNA"/>
</dbReference>
<dbReference type="VEuPathDB" id="AmoebaDB:EHI7A_074750"/>
<feature type="binding site" evidence="6">
    <location>
        <position position="120"/>
    </location>
    <ligand>
        <name>Ca(2+)</name>
        <dbReference type="ChEBI" id="CHEBI:29108"/>
    </ligand>
</feature>
<dbReference type="VEuPathDB" id="AmoebaDB:EHI5A_108490"/>
<dbReference type="AlphaFoldDB" id="A0A5K1VL41"/>
<keyword evidence="7" id="KW-0812">Transmembrane</keyword>
<accession>A0A5K1VL41</accession>
<dbReference type="VEuPathDB" id="AmoebaDB:KM1_135790"/>
<dbReference type="InterPro" id="IPR009283">
    <property type="entry name" value="Apyrase"/>
</dbReference>
<dbReference type="PANTHER" id="PTHR13023">
    <property type="entry name" value="APYRASE"/>
    <property type="match status" value="1"/>
</dbReference>
<feature type="transmembrane region" description="Helical" evidence="7">
    <location>
        <begin position="12"/>
        <end position="37"/>
    </location>
</feature>
<feature type="binding site" evidence="6">
    <location>
        <position position="296"/>
    </location>
    <ligand>
        <name>Ca(2+)</name>
        <dbReference type="ChEBI" id="CHEBI:29108"/>
    </ligand>
</feature>